<dbReference type="EMBL" id="CP070614">
    <property type="protein sequence ID" value="QSE87332.1"/>
    <property type="molecule type" value="Genomic_DNA"/>
</dbReference>
<dbReference type="Gene3D" id="3.30.9.10">
    <property type="entry name" value="D-Amino Acid Oxidase, subunit A, domain 2"/>
    <property type="match status" value="1"/>
</dbReference>
<sequence>MSSAVSPRTAVVVGAGVAGLSTAWFLLQEGVEVTVVDRGHVGAGASWGNAGWLSPALAVPLPEPSALRVGLKAFSSTSPVRVPLPVDPTLARFLARFARNCTHRRWQVALQALSVLNRQALDAYDDLAQGGVADTMWRQDPVLIAFADEDQREQMLTEIGHLGSSGMPVDLDVLDGDATRDRELTLSDRIRAGILLRGQRSIDPPRFLASLYKAVVEAGGRVLEGDAVTGISDTGGDVRVDLADGTTLRTDTVVLAAGGWISPLARKFGVRTPVQAGRGYSFSMPAEGLPTTPTYLPSQKVVFTPLDGRVRVSGIMEFADPERPLDRKSIETIIAAATPILGDVDWSRRRDEWVGSRPCTVDGLPLVGRTESQRVFICGGHGMWGIAHGPLTGKLLTQQIISGRPPAELAALSPLR</sequence>
<dbReference type="Proteomes" id="UP000662986">
    <property type="component" value="Plasmid unnamed5"/>
</dbReference>
<feature type="domain" description="FAD dependent oxidoreductase" evidence="2">
    <location>
        <begin position="10"/>
        <end position="398"/>
    </location>
</feature>
<gene>
    <name evidence="3" type="ORF">JWS13_01315</name>
</gene>
<accession>A0A974VY40</accession>
<dbReference type="PANTHER" id="PTHR13847:SF289">
    <property type="entry name" value="GLYCINE OXIDASE"/>
    <property type="match status" value="1"/>
</dbReference>
<evidence type="ECO:0000259" key="2">
    <source>
        <dbReference type="Pfam" id="PF01266"/>
    </source>
</evidence>
<dbReference type="SUPFAM" id="SSF54373">
    <property type="entry name" value="FAD-linked reductases, C-terminal domain"/>
    <property type="match status" value="1"/>
</dbReference>
<evidence type="ECO:0000256" key="1">
    <source>
        <dbReference type="ARBA" id="ARBA00023002"/>
    </source>
</evidence>
<reference evidence="3 4" key="2">
    <citation type="journal article" date="2022" name="Arch. Microbiol.">
        <title>Rhodococcus pseudokoreensis sp. nov. isolated from the rhizosphere of young M26 apple rootstocks.</title>
        <authorList>
            <person name="Kampfer P."/>
            <person name="Glaeser S.P."/>
            <person name="Blom J."/>
            <person name="Wolf J."/>
            <person name="Benning S."/>
            <person name="Schloter M."/>
            <person name="Neumann-Schaal M."/>
        </authorList>
    </citation>
    <scope>NUCLEOTIDE SEQUENCE [LARGE SCALE GENOMIC DNA]</scope>
    <source>
        <strain evidence="3 4">R79</strain>
    </source>
</reference>
<dbReference type="SUPFAM" id="SSF51905">
    <property type="entry name" value="FAD/NAD(P)-binding domain"/>
    <property type="match status" value="1"/>
</dbReference>
<evidence type="ECO:0000313" key="3">
    <source>
        <dbReference type="EMBL" id="QSE87332.1"/>
    </source>
</evidence>
<protein>
    <submittedName>
        <fullName evidence="3">FAD-binding oxidoreductase</fullName>
    </submittedName>
</protein>
<dbReference type="RefSeq" id="WP_206004014.1">
    <property type="nucleotide sequence ID" value="NZ_CP070614.1"/>
</dbReference>
<dbReference type="Pfam" id="PF01266">
    <property type="entry name" value="DAO"/>
    <property type="match status" value="1"/>
</dbReference>
<keyword evidence="3" id="KW-0614">Plasmid</keyword>
<dbReference type="PANTHER" id="PTHR13847">
    <property type="entry name" value="SARCOSINE DEHYDROGENASE-RELATED"/>
    <property type="match status" value="1"/>
</dbReference>
<name>A0A974VY40_9NOCA</name>
<dbReference type="InterPro" id="IPR006076">
    <property type="entry name" value="FAD-dep_OxRdtase"/>
</dbReference>
<evidence type="ECO:0000313" key="4">
    <source>
        <dbReference type="Proteomes" id="UP000662986"/>
    </source>
</evidence>
<dbReference type="InterPro" id="IPR036188">
    <property type="entry name" value="FAD/NAD-bd_sf"/>
</dbReference>
<keyword evidence="4" id="KW-1185">Reference proteome</keyword>
<proteinExistence type="predicted"/>
<organism evidence="3 4">
    <name type="scientific">Rhodococcus pseudokoreensis</name>
    <dbReference type="NCBI Taxonomy" id="2811421"/>
    <lineage>
        <taxon>Bacteria</taxon>
        <taxon>Bacillati</taxon>
        <taxon>Actinomycetota</taxon>
        <taxon>Actinomycetes</taxon>
        <taxon>Mycobacteriales</taxon>
        <taxon>Nocardiaceae</taxon>
        <taxon>Rhodococcus</taxon>
    </lineage>
</organism>
<geneLocation type="plasmid" evidence="3 4">
    <name>unnamed5</name>
</geneLocation>
<keyword evidence="1" id="KW-0560">Oxidoreductase</keyword>
<reference evidence="3 4" key="1">
    <citation type="journal article" date="2021" name="Microbiol. Resour. Announc.">
        <title>Complete Genome Sequences of Two Rhodococcus sp. Strains with Large and Linear Chromosomes, Isolated from Apple Rhizosphere.</title>
        <authorList>
            <person name="Benning S."/>
            <person name="Brugnone N."/>
            <person name="Siani R."/>
            <person name="Kublik S."/>
            <person name="Schloter M."/>
            <person name="Rad V."/>
        </authorList>
    </citation>
    <scope>NUCLEOTIDE SEQUENCE [LARGE SCALE GENOMIC DNA]</scope>
    <source>
        <strain evidence="3 4">R79</strain>
    </source>
</reference>
<dbReference type="Gene3D" id="3.50.50.60">
    <property type="entry name" value="FAD/NAD(P)-binding domain"/>
    <property type="match status" value="2"/>
</dbReference>